<dbReference type="PROSITE" id="PS00061">
    <property type="entry name" value="ADH_SHORT"/>
    <property type="match status" value="1"/>
</dbReference>
<sequence length="269" mass="27961">MHHQKVSVFKKGKAFYMKLEDKVAVVTGAASGMGKAIAELYAKEGAKVIVADLNLEGAEQDVAGITSSGGTAKAVKVNVAELADVENMIDTAVNEYGTLDILVNNAGIMDGFEPAGDIEDDKWDLIFAVNTKGVMRATRKAISIFLEKGKGVIINTASTGGENGAHAGATYAASKHAVVGFTKNTGFMYANNGIRCNAIAPGAVETNIGASMKNVNEFGAGRTKLAHSVIPRTGQPEEIAQVALFLASDDSSFVNGTVITADAGWTAAF</sequence>
<evidence type="ECO:0000313" key="3">
    <source>
        <dbReference type="EMBL" id="SEB20969.1"/>
    </source>
</evidence>
<dbReference type="NCBIfam" id="NF005559">
    <property type="entry name" value="PRK07231.1"/>
    <property type="match status" value="1"/>
</dbReference>
<dbReference type="InterPro" id="IPR036291">
    <property type="entry name" value="NAD(P)-bd_dom_sf"/>
</dbReference>
<dbReference type="PANTHER" id="PTHR42760:SF115">
    <property type="entry name" value="3-OXOACYL-[ACYL-CARRIER-PROTEIN] REDUCTASE FABG"/>
    <property type="match status" value="1"/>
</dbReference>
<dbReference type="InterPro" id="IPR002347">
    <property type="entry name" value="SDR_fam"/>
</dbReference>
<proteinExistence type="inferred from homology"/>
<dbReference type="GO" id="GO:0008206">
    <property type="term" value="P:bile acid metabolic process"/>
    <property type="evidence" value="ECO:0007669"/>
    <property type="project" value="UniProtKB-ARBA"/>
</dbReference>
<organism evidence="3 4">
    <name type="scientific">Thalassobacillus cyri</name>
    <dbReference type="NCBI Taxonomy" id="571932"/>
    <lineage>
        <taxon>Bacteria</taxon>
        <taxon>Bacillati</taxon>
        <taxon>Bacillota</taxon>
        <taxon>Bacilli</taxon>
        <taxon>Bacillales</taxon>
        <taxon>Bacillaceae</taxon>
        <taxon>Thalassobacillus</taxon>
    </lineage>
</organism>
<dbReference type="Gene3D" id="3.40.50.720">
    <property type="entry name" value="NAD(P)-binding Rossmann-like Domain"/>
    <property type="match status" value="1"/>
</dbReference>
<dbReference type="PRINTS" id="PR00081">
    <property type="entry name" value="GDHRDH"/>
</dbReference>
<gene>
    <name evidence="3" type="ORF">SAMN05421743_13012</name>
</gene>
<reference evidence="3 4" key="1">
    <citation type="submission" date="2016-10" db="EMBL/GenBank/DDBJ databases">
        <authorList>
            <person name="de Groot N.N."/>
        </authorList>
    </citation>
    <scope>NUCLEOTIDE SEQUENCE [LARGE SCALE GENOMIC DNA]</scope>
    <source>
        <strain evidence="3 4">CCM7597</strain>
    </source>
</reference>
<evidence type="ECO:0000256" key="2">
    <source>
        <dbReference type="ARBA" id="ARBA00023002"/>
    </source>
</evidence>
<protein>
    <submittedName>
        <fullName evidence="3">NAD(P)-dependent dehydrogenase, short-chain alcohol dehydrogenase family</fullName>
    </submittedName>
</protein>
<dbReference type="STRING" id="571932.SAMN05421743_13012"/>
<dbReference type="EMBL" id="FNQR01000030">
    <property type="protein sequence ID" value="SEB20969.1"/>
    <property type="molecule type" value="Genomic_DNA"/>
</dbReference>
<evidence type="ECO:0000256" key="1">
    <source>
        <dbReference type="ARBA" id="ARBA00006484"/>
    </source>
</evidence>
<dbReference type="PANTHER" id="PTHR42760">
    <property type="entry name" value="SHORT-CHAIN DEHYDROGENASES/REDUCTASES FAMILY MEMBER"/>
    <property type="match status" value="1"/>
</dbReference>
<name>A0A1H4HGI3_9BACI</name>
<dbReference type="GO" id="GO:0016616">
    <property type="term" value="F:oxidoreductase activity, acting on the CH-OH group of donors, NAD or NADP as acceptor"/>
    <property type="evidence" value="ECO:0007669"/>
    <property type="project" value="TreeGrafter"/>
</dbReference>
<dbReference type="AlphaFoldDB" id="A0A1H4HGI3"/>
<accession>A0A1H4HGI3</accession>
<keyword evidence="4" id="KW-1185">Reference proteome</keyword>
<evidence type="ECO:0000313" key="4">
    <source>
        <dbReference type="Proteomes" id="UP000198584"/>
    </source>
</evidence>
<dbReference type="Proteomes" id="UP000198584">
    <property type="component" value="Unassembled WGS sequence"/>
</dbReference>
<dbReference type="PRINTS" id="PR00080">
    <property type="entry name" value="SDRFAMILY"/>
</dbReference>
<dbReference type="FunFam" id="3.40.50.720:FF:000084">
    <property type="entry name" value="Short-chain dehydrogenase reductase"/>
    <property type="match status" value="1"/>
</dbReference>
<dbReference type="Pfam" id="PF13561">
    <property type="entry name" value="adh_short_C2"/>
    <property type="match status" value="1"/>
</dbReference>
<comment type="similarity">
    <text evidence="1">Belongs to the short-chain dehydrogenases/reductases (SDR) family.</text>
</comment>
<dbReference type="InterPro" id="IPR020904">
    <property type="entry name" value="Sc_DH/Rdtase_CS"/>
</dbReference>
<dbReference type="CDD" id="cd05233">
    <property type="entry name" value="SDR_c"/>
    <property type="match status" value="1"/>
</dbReference>
<keyword evidence="2" id="KW-0560">Oxidoreductase</keyword>
<dbReference type="SUPFAM" id="SSF51735">
    <property type="entry name" value="NAD(P)-binding Rossmann-fold domains"/>
    <property type="match status" value="1"/>
</dbReference>